<proteinExistence type="predicted"/>
<evidence type="ECO:0000256" key="1">
    <source>
        <dbReference type="SAM" id="SignalP"/>
    </source>
</evidence>
<feature type="signal peptide" evidence="1">
    <location>
        <begin position="1"/>
        <end position="20"/>
    </location>
</feature>
<dbReference type="Pfam" id="PF13385">
    <property type="entry name" value="Laminin_G_3"/>
    <property type="match status" value="1"/>
</dbReference>
<organism evidence="2 3">
    <name type="scientific">Sulfidibacter corallicola</name>
    <dbReference type="NCBI Taxonomy" id="2818388"/>
    <lineage>
        <taxon>Bacteria</taxon>
        <taxon>Pseudomonadati</taxon>
        <taxon>Acidobacteriota</taxon>
        <taxon>Holophagae</taxon>
        <taxon>Acanthopleuribacterales</taxon>
        <taxon>Acanthopleuribacteraceae</taxon>
        <taxon>Sulfidibacter</taxon>
    </lineage>
</organism>
<gene>
    <name evidence="2" type="ORF">J3U87_30180</name>
</gene>
<dbReference type="Pfam" id="PF17963">
    <property type="entry name" value="Big_9"/>
    <property type="match status" value="2"/>
</dbReference>
<dbReference type="RefSeq" id="WP_237379503.1">
    <property type="nucleotide sequence ID" value="NZ_CP071793.1"/>
</dbReference>
<dbReference type="KEGG" id="scor:J3U87_30180"/>
<keyword evidence="3" id="KW-1185">Reference proteome</keyword>
<sequence length="526" mass="57256">MKTSICVLTFMFAAVTSAFANGAPDGVPDYYFIANGGSIALGSENVLANDIDPDGDGIIARRQTDPKHGTLLMYGNGTFSYTHDGSNTTMDFFTYRAFDGTAEGNITTVLIDVTLDPAVLNCAPQGVPDSFEIANGGSIEVGSVNLLANDLDPNGDGIVAQFDANPKNGTLFLNGDGTFGYTHDGSNTTWDSFTYRPTDGMAAGNITTVFIEIAPIPSENTPRIAVKTELRDPHRFHSTINEPGTWEVRTDAGAGSHKLTVDGEQNAAFEALNYGTYFLDLIVEGEVADSLQIDAPDPLAGTPLENDPFGAQVVLWLDFEDADHATDFKDVSLENQEVLAMGNPVITNTNAYNGEAALYLDGESWLQIPVEETAERAANESMIFGAGPVTIDFWVYSEADAVREWFFSFDAANSYDYSAINHYQFDDKVGIHDHHLHSAYLVPAPIKGGWHHVAYVRAGTTTRLYIDGVERVAVPHRSELKGRSDFFIGGWKPTVFNAEHAKGYIDKFRVTTAERFTEDFDPTTEP</sequence>
<protein>
    <submittedName>
        <fullName evidence="2">Cadherin-like domain-containing protein</fullName>
    </submittedName>
</protein>
<dbReference type="EMBL" id="CP071793">
    <property type="protein sequence ID" value="QTD49871.1"/>
    <property type="molecule type" value="Genomic_DNA"/>
</dbReference>
<accession>A0A8A4TLW5</accession>
<evidence type="ECO:0000313" key="3">
    <source>
        <dbReference type="Proteomes" id="UP000663929"/>
    </source>
</evidence>
<dbReference type="PANTHER" id="PTHR45739">
    <property type="entry name" value="MATRIX PROTEIN, PUTATIVE-RELATED"/>
    <property type="match status" value="1"/>
</dbReference>
<dbReference type="SUPFAM" id="SSF49899">
    <property type="entry name" value="Concanavalin A-like lectins/glucanases"/>
    <property type="match status" value="1"/>
</dbReference>
<name>A0A8A4TLW5_SULCO</name>
<dbReference type="InterPro" id="IPR013320">
    <property type="entry name" value="ConA-like_dom_sf"/>
</dbReference>
<evidence type="ECO:0000313" key="2">
    <source>
        <dbReference type="EMBL" id="QTD49871.1"/>
    </source>
</evidence>
<feature type="chain" id="PRO_5035326986" evidence="1">
    <location>
        <begin position="21"/>
        <end position="526"/>
    </location>
</feature>
<dbReference type="AlphaFoldDB" id="A0A8A4TLW5"/>
<reference evidence="2" key="1">
    <citation type="submission" date="2021-03" db="EMBL/GenBank/DDBJ databases">
        <title>Acanthopleuribacteraceae sp. M133.</title>
        <authorList>
            <person name="Wang G."/>
        </authorList>
    </citation>
    <scope>NUCLEOTIDE SEQUENCE</scope>
    <source>
        <strain evidence="2">M133</strain>
    </source>
</reference>
<dbReference type="InterPro" id="IPR051561">
    <property type="entry name" value="FRAS1_ECM"/>
</dbReference>
<dbReference type="Gene3D" id="2.60.120.200">
    <property type="match status" value="1"/>
</dbReference>
<dbReference type="GO" id="GO:0009653">
    <property type="term" value="P:anatomical structure morphogenesis"/>
    <property type="evidence" value="ECO:0007669"/>
    <property type="project" value="TreeGrafter"/>
</dbReference>
<dbReference type="Proteomes" id="UP000663929">
    <property type="component" value="Chromosome"/>
</dbReference>
<dbReference type="PANTHER" id="PTHR45739:SF8">
    <property type="entry name" value="FRAS1-RELATED EXTRACELLULAR MATRIX PROTEIN 1"/>
    <property type="match status" value="1"/>
</dbReference>
<keyword evidence="1" id="KW-0732">Signal</keyword>